<dbReference type="SMART" id="SM00827">
    <property type="entry name" value="PKS_AT"/>
    <property type="match status" value="1"/>
</dbReference>
<reference evidence="15" key="1">
    <citation type="journal article" date="2021" name="Nat. Commun.">
        <title>Genetic determinants of endophytism in the Arabidopsis root mycobiome.</title>
        <authorList>
            <person name="Mesny F."/>
            <person name="Miyauchi S."/>
            <person name="Thiergart T."/>
            <person name="Pickel B."/>
            <person name="Atanasova L."/>
            <person name="Karlsson M."/>
            <person name="Huettel B."/>
            <person name="Barry K.W."/>
            <person name="Haridas S."/>
            <person name="Chen C."/>
            <person name="Bauer D."/>
            <person name="Andreopoulos W."/>
            <person name="Pangilinan J."/>
            <person name="LaButti K."/>
            <person name="Riley R."/>
            <person name="Lipzen A."/>
            <person name="Clum A."/>
            <person name="Drula E."/>
            <person name="Henrissat B."/>
            <person name="Kohler A."/>
            <person name="Grigoriev I.V."/>
            <person name="Martin F.M."/>
            <person name="Hacquard S."/>
        </authorList>
    </citation>
    <scope>NUCLEOTIDE SEQUENCE</scope>
    <source>
        <strain evidence="15">MPI-CAGE-CH-0235</strain>
    </source>
</reference>
<dbReference type="InterPro" id="IPR016035">
    <property type="entry name" value="Acyl_Trfase/lysoPLipase"/>
</dbReference>
<dbReference type="GO" id="GO:0004312">
    <property type="term" value="F:fatty acid synthase activity"/>
    <property type="evidence" value="ECO:0007669"/>
    <property type="project" value="TreeGrafter"/>
</dbReference>
<dbReference type="InterPro" id="IPR016036">
    <property type="entry name" value="Malonyl_transacylase_ACP-bd"/>
</dbReference>
<sequence length="3825" mass="419891">MTSEKQAEPIAIVGTGCRFPGGASSPSALWELLRDPRDVLREIPRSRFDVRGYHHADPQFPGHANVRHSYLLDGNVAHFDAQFFNITAAEAVAMDPQQRLLLETVYEAIEAAGLTIEGLRGSDTGVYAGQMFGDYEALLLRDLQNIPLYHGIGTGRSILSNRISYFFDWHGPSLTVDTACSSSLVALHQAVQALRSGEVRTAVAAGANLLLGPEPYIYESKLKMLSPDGRSRMWDAGANGYARGEGVAAIVLKTLAAAIADGDHIECIVRETGVNQDGRSRGITMPRASAQAALIRETYARAGLDPTKAADRCEYFEAHGTGTPAGDPVEAEAVHTAFFSHGRVPEGEQMYIGSVKTIIGHTESTAGLAGILKVVQAMKHGYVPPNMLLERLNPDVQPFYQHVEIPQTLIPWPPLPAGRWNRRASVNSFGFGGTNAHVILESYDAANLGTTLEMPLFTPFVFSAQSKASLLASLVAHADYLDKHPETHPADLAWMLRARRSRLPLRVTFPASPVAQLRARLRELTSNFQLEPRPAAIRGRGSDKTRLLGVFTGQGAQWARMGAELVERSAQAADVLADLDDALKQLPEPDRPLWTLRDELLAEAAKSRVDRAAIAQPICTAVQVMLVVLLRHAGLRFATVVGHSSGEIAAAFAAGWISARDAIRIAYYRGFHAHHASASGPSGAMLAVGTSFEDASAVCGDDEFRGRVSVAAHNSPSSVTLSGDEDAIAELADLYEDDKKFVRRLRVEHAYHSHHMRPCAQPYLDSMHQFSIEARGETNCIWVSSVDPNCLLEEKTSKLEDASYWVDNLLSPVRFTEAVQMAMSLGPYDAAVEVGPHPALKGPVRETLQTLQIDEIPYTGLLQRNQDAVESMSTALGYLWTNLDGLSIDFDGYERAMGSKAAPYRFVPDLPVYQWNHDREYWHESHLSRSLRQRSQPVHPLLGDLAPQSSSTQLTWKAILRPKDLPWVNDHRIQGQTVFPAAGYAVTALEAAKFLVQEPVQIIEMENLAIHQALVFDDDQETGIEVRCTVSRIVRDHEKITAHFNYEACIGTSQPAFQQVASCHLCIHLGEPSPSLLPAATRIEPNMVDVPTDTVYSTLEETGYGYTGPFRALSGLMRKRGMASGFVTMPEDNSILVHPALLDAAFHSIILAFSYPGDGRLWSLHLPVRINRIRVNPSACQHAERVGFVASIVDEADGSGFDGDVEVHDLTGEHASIQVEGLHVVPLSPATAADDRQLFYTMRWVEAEPNAHLPSMFSATRDESKLALILERGSYFYLRQLDQQVPADHPGRLEKANAAYLSFAAHTHKLAQEGRHRYAKPEWVDDTLEDIITAAAEFADRPEVKAMHVVGQQMARCIRGETTMLEHLMTGLLDDYYARALSMPQATNVLAETVAQITKRHPGARIIEVGAGTGGATRQILARIGNNFSSYDFTDVSTGFFDGAQAEFDAHDRMTYKVLDLDKDIQPQGFEVGTYDVVVASLVLHATKSLEDTARRVRTLLKPGGYLVVNEVTNVDLIRLTALFGCLPGWWQGVDEGRTLGAPVTETKWDAILRSAGFSGIETMSPTSEPLPLPTSVMVSQAVDDWVEFVRQPLAAPPYVKIPHLWIAGGVSLDVSRLAQGVHKCIGSFCGAVSRVESLEDLGHINSDAVVLVLADLDRAVFENMTPARFASLKRLFASEKTLLWITRDRMTNNPFANIVVGFARSALWEVPDLRYQFVDFQTQKIDARAVTEAVLRFVALGSMQERNALWTAESEIVVGLDGRHLIPRMEPVMDANDRYNSARRTITRASDQAVVAIDLNGRYALHELRGADKTMKVTHSTLKAVNTRLGPTFLVLGNTSDGTQCLGTAASTGSSVQPPQAVVAVSIEPGLEALFLKLVAANLVLPLITENLEKGQVLLLHNSPLFLASLVQRSADLVGAKVFYSTTSREAQQQGWIYLAKHARQRQLRALLPTGITRCVDLTHGESSAVASLPYLILDTLSLFPRQAKQISDSELLRAAVDCALADLAHWKHDATACSHINPHHLVGGLDPFSVVKWDDSLSLSITVQPARPRLRPDATYWLVGLSSDMGLSIAEWMLRALYKDVSQSMPPIAGVAQGAMVLDDVAMRDMTLQQLTRVLGPKVDGSINLDRLFHDMPLDFFVFFSSLASVAGNLGQANYTAANMFMSGLASQRRRRGVAASVIDLGPVLGTGIITRELGEDMIKPLLKRGFEAISESDVHQAFAEAILASPPDAASDWHISTDFRPSAYHENRPLWYTYPQFACFTLRQGGQETTKKQTGTSTRDQLALAATKDEIKTIISDAFVLEMRKMVNLSSDYEITTSTRTDELGLDSLVAVRIRSWFLNSFQVNIPALRILKGASLLELVEQALDDLPVELTPVLIQGSASESNETTAAQSIDSVSDPDTPSSSDDLSLQEEKDDAVHEADLERHGPLSNTQSVFLFVHELLKDKTTLNNTGAIHLKGNIRIDDLSRATRLLGDRHEALRTCICTCDGKTVQGILESSSLTLEHKTISTPQQLDDEYNALRSHKFDIARGLTSRLILLSYSPNDHYLLIATHHIIFDRASTNVFLGDLERLYQGHQLGPPLQYLDYSNAEHQRHKQGHWEDAISFWRRQFEVMPDALPLHRSQATQRQPLERYASHTLEFSINNQLSAKIREVARQHRATSFHFHLAAFKVLLQRFLGIHDVCIGIADSCRRDQHTLTGIGPFLNMLPVRLPASGERFGDTLATARSQSLLALSHAMPFEVILNELKVARHATHTPLAQAFLNYAETSADIRELLDCQAEAWREDQAELPYDMAFTIVGSATDTRIILNVQASLYTQEDATMVAHGYQDILEQFVAAPNEPIGEWKFRPAVLQKALAAGRGPQFASSWPETLMHRFNDVFPGFSHRPAVTDEHGNLLTYEQLSQRVNMVALELLRKGIQPGSRVAVFQHPTVDWAASVLAILKVGAVYVALDAGTPAPRLALIVADSQPAALLVHDKTLAEAQGLEMAEKVIDVSNLTASDASIPLLARPGTPAIILYTSGSSGIPKGVVLGHDSLKHEFDHCGAVYGLGEDDVVLQQSAWSFDLSITQIFLALGSGAQLHMVSHFTRSDAAAMAGIVATRGITVTYATPTEYKSWLRQESPHLRASSWKLALVAGEPVTEALLQLFRNISCPHLRLFNIYGPTETTCGSTKMEIAYSTPGYYQGTIPVGQASANECFYILDTKQNLQPLGKAGEIAIGGVGVAMGYLNQERNKSAFVPDPFASDEYKKHGWTTMYRTGDLGHLLHDGTLVLRGRISDDTEVKLNGVRIDLMDVEQTVLRAADGILSDAVATLRSVDEFKYMLVHVVFSSATFSNRTKFLDDLLHSLPLPRTVRPSAIIPIDALPRTVSGKTDRRAIASLIPKGLTVTESPDLFKNEAALCALWKSVIPDDITGLHNIEADSDFFSVGGNSLLLIELQRRIQEEFNVSVPLISLFQTSTLRVMAQLLGSEEIQGSSVNWTTETEYKEMETKGIYETGRPPAKLPRVVVLTGATGFVGQHLLSTLVKQEHIEKVICIAVRDLKKRQLFMDGKVVCYEGDLTLPRLGLSEGAAAEVFGSADAVIHNGADVSHLKTYASLRRANLGSTQELARLCRPRKLPLHYVSTTGVTMYTGFDEWDEVSVRDWPPPTDGQYGYIASKWASEVYLENLHASCGLPVYIHRLSSVVRPSASGHDPMADDVLQNMLSYSKRLCAVPLVPGLRGTADLVQPSTVAAKLTDVLNAGRRPASVVYVHESGDAEIDLGQLREYIAEAGKDIHEVPLEEWVARAEAIGLSTGMATVFRALKSGMVFPKILKSKF</sequence>
<dbReference type="Pfam" id="PF02801">
    <property type="entry name" value="Ketoacyl-synt_C"/>
    <property type="match status" value="1"/>
</dbReference>
<dbReference type="FunFam" id="3.40.47.10:FF:000019">
    <property type="entry name" value="Polyketide synthase type I"/>
    <property type="match status" value="1"/>
</dbReference>
<dbReference type="PROSITE" id="PS00012">
    <property type="entry name" value="PHOSPHOPANTETHEINE"/>
    <property type="match status" value="1"/>
</dbReference>
<gene>
    <name evidence="15" type="ORF">B0I35DRAFT_346270</name>
</gene>
<dbReference type="Gene3D" id="3.30.559.30">
    <property type="entry name" value="Nonribosomal peptide synthetase, condensation domain"/>
    <property type="match status" value="1"/>
</dbReference>
<comment type="caution">
    <text evidence="15">The sequence shown here is derived from an EMBL/GenBank/DDBJ whole genome shotgun (WGS) entry which is preliminary data.</text>
</comment>
<evidence type="ECO:0000256" key="10">
    <source>
        <dbReference type="PROSITE-ProRule" id="PRU01363"/>
    </source>
</evidence>
<dbReference type="InterPro" id="IPR049900">
    <property type="entry name" value="PKS_mFAS_DH"/>
</dbReference>
<dbReference type="InterPro" id="IPR020845">
    <property type="entry name" value="AMP-binding_CS"/>
</dbReference>
<dbReference type="GO" id="GO:0032259">
    <property type="term" value="P:methylation"/>
    <property type="evidence" value="ECO:0007669"/>
    <property type="project" value="UniProtKB-KW"/>
</dbReference>
<dbReference type="SUPFAM" id="SSF52151">
    <property type="entry name" value="FabD/lysophospholipase-like"/>
    <property type="match status" value="1"/>
</dbReference>
<dbReference type="InterPro" id="IPR020807">
    <property type="entry name" value="PKS_DH"/>
</dbReference>
<dbReference type="Pfam" id="PF00668">
    <property type="entry name" value="Condensation"/>
    <property type="match status" value="1"/>
</dbReference>
<dbReference type="SUPFAM" id="SSF53901">
    <property type="entry name" value="Thiolase-like"/>
    <property type="match status" value="1"/>
</dbReference>
<feature type="compositionally biased region" description="Low complexity" evidence="11">
    <location>
        <begin position="2399"/>
        <end position="2415"/>
    </location>
</feature>
<dbReference type="Pfam" id="PF08659">
    <property type="entry name" value="KR"/>
    <property type="match status" value="1"/>
</dbReference>
<keyword evidence="16" id="KW-1185">Reference proteome</keyword>
<dbReference type="InterPro" id="IPR023213">
    <property type="entry name" value="CAT-like_dom_sf"/>
</dbReference>
<dbReference type="PROSITE" id="PS00606">
    <property type="entry name" value="KS3_1"/>
    <property type="match status" value="1"/>
</dbReference>
<dbReference type="SUPFAM" id="SSF47336">
    <property type="entry name" value="ACP-like"/>
    <property type="match status" value="2"/>
</dbReference>
<feature type="domain" description="Ketosynthase family 3 (KS3)" evidence="13">
    <location>
        <begin position="7"/>
        <end position="442"/>
    </location>
</feature>
<dbReference type="Pfam" id="PF00698">
    <property type="entry name" value="Acyl_transf_1"/>
    <property type="match status" value="1"/>
</dbReference>
<dbReference type="InterPro" id="IPR042099">
    <property type="entry name" value="ANL_N_sf"/>
</dbReference>
<dbReference type="InterPro" id="IPR016039">
    <property type="entry name" value="Thiolase-like"/>
</dbReference>
<dbReference type="CDD" id="cd19532">
    <property type="entry name" value="C_PKS-NRPS"/>
    <property type="match status" value="1"/>
</dbReference>
<protein>
    <submittedName>
        <fullName evidence="15">Beta-ketoacyl synthase domain-containing protein</fullName>
    </submittedName>
</protein>
<feature type="active site" description="Proton acceptor; for dehydratase activity" evidence="10">
    <location>
        <position position="971"/>
    </location>
</feature>
<dbReference type="InterPro" id="IPR042104">
    <property type="entry name" value="PKS_dehydratase_sf"/>
</dbReference>
<dbReference type="Pfam" id="PF00109">
    <property type="entry name" value="ketoacyl-synt"/>
    <property type="match status" value="1"/>
</dbReference>
<evidence type="ECO:0000313" key="15">
    <source>
        <dbReference type="EMBL" id="KAH7329713.1"/>
    </source>
</evidence>
<evidence type="ECO:0000256" key="11">
    <source>
        <dbReference type="SAM" id="MobiDB-lite"/>
    </source>
</evidence>
<organism evidence="15 16">
    <name type="scientific">Stachybotrys elegans</name>
    <dbReference type="NCBI Taxonomy" id="80388"/>
    <lineage>
        <taxon>Eukaryota</taxon>
        <taxon>Fungi</taxon>
        <taxon>Dikarya</taxon>
        <taxon>Ascomycota</taxon>
        <taxon>Pezizomycotina</taxon>
        <taxon>Sordariomycetes</taxon>
        <taxon>Hypocreomycetidae</taxon>
        <taxon>Hypocreales</taxon>
        <taxon>Stachybotryaceae</taxon>
        <taxon>Stachybotrys</taxon>
    </lineage>
</organism>
<keyword evidence="4" id="KW-0489">Methyltransferase</keyword>
<comment type="similarity">
    <text evidence="9">In the C-terminal section; belongs to the NRP synthetase family.</text>
</comment>
<dbReference type="InterPro" id="IPR049551">
    <property type="entry name" value="PKS_DH_C"/>
</dbReference>
<feature type="region of interest" description="Disordered" evidence="11">
    <location>
        <begin position="2388"/>
        <end position="2425"/>
    </location>
</feature>
<dbReference type="InterPro" id="IPR013968">
    <property type="entry name" value="PKS_KR"/>
</dbReference>
<evidence type="ECO:0000259" key="13">
    <source>
        <dbReference type="PROSITE" id="PS52004"/>
    </source>
</evidence>
<dbReference type="GO" id="GO:0006633">
    <property type="term" value="P:fatty acid biosynthetic process"/>
    <property type="evidence" value="ECO:0007669"/>
    <property type="project" value="InterPro"/>
</dbReference>
<dbReference type="InterPro" id="IPR001227">
    <property type="entry name" value="Ac_transferase_dom_sf"/>
</dbReference>
<dbReference type="SMART" id="SM00822">
    <property type="entry name" value="PKS_KR"/>
    <property type="match status" value="1"/>
</dbReference>
<evidence type="ECO:0000256" key="1">
    <source>
        <dbReference type="ARBA" id="ARBA00022450"/>
    </source>
</evidence>
<dbReference type="Proteomes" id="UP000813444">
    <property type="component" value="Unassembled WGS sequence"/>
</dbReference>
<dbReference type="GO" id="GO:0016491">
    <property type="term" value="F:oxidoreductase activity"/>
    <property type="evidence" value="ECO:0007669"/>
    <property type="project" value="UniProtKB-KW"/>
</dbReference>
<dbReference type="InterPro" id="IPR009081">
    <property type="entry name" value="PP-bd_ACP"/>
</dbReference>
<evidence type="ECO:0000256" key="5">
    <source>
        <dbReference type="ARBA" id="ARBA00022679"/>
    </source>
</evidence>
<dbReference type="InterPro" id="IPR006162">
    <property type="entry name" value="Ppantetheine_attach_site"/>
</dbReference>
<dbReference type="InterPro" id="IPR036736">
    <property type="entry name" value="ACP-like_sf"/>
</dbReference>
<feature type="domain" description="PKS/mFAS DH" evidence="14">
    <location>
        <begin position="939"/>
        <end position="1233"/>
    </location>
</feature>
<feature type="domain" description="Carrier" evidence="12">
    <location>
        <begin position="3399"/>
        <end position="3479"/>
    </location>
</feature>
<dbReference type="InterPro" id="IPR014031">
    <property type="entry name" value="Ketoacyl_synth_C"/>
</dbReference>
<keyword evidence="5" id="KW-0808">Transferase</keyword>
<dbReference type="InterPro" id="IPR049552">
    <property type="entry name" value="PKS_DH_N"/>
</dbReference>
<feature type="active site" description="Proton donor; for dehydratase activity" evidence="10">
    <location>
        <position position="1143"/>
    </location>
</feature>
<dbReference type="Gene3D" id="3.40.50.12780">
    <property type="entry name" value="N-terminal domain of ligase-like"/>
    <property type="match status" value="1"/>
</dbReference>
<dbReference type="Pfam" id="PF14765">
    <property type="entry name" value="PS-DH"/>
    <property type="match status" value="1"/>
</dbReference>
<dbReference type="InterPro" id="IPR013120">
    <property type="entry name" value="FAR_NAD-bd"/>
</dbReference>
<dbReference type="GO" id="GO:0031177">
    <property type="term" value="F:phosphopantetheine binding"/>
    <property type="evidence" value="ECO:0007669"/>
    <property type="project" value="InterPro"/>
</dbReference>
<dbReference type="Pfam" id="PF16197">
    <property type="entry name" value="KAsynt_C_assoc"/>
    <property type="match status" value="1"/>
</dbReference>
<keyword evidence="1" id="KW-0596">Phosphopantetheine</keyword>
<dbReference type="PROSITE" id="PS50075">
    <property type="entry name" value="CARRIER"/>
    <property type="match status" value="2"/>
</dbReference>
<dbReference type="CDD" id="cd00833">
    <property type="entry name" value="PKS"/>
    <property type="match status" value="1"/>
</dbReference>
<dbReference type="SUPFAM" id="SSF51735">
    <property type="entry name" value="NAD(P)-binding Rossmann-fold domains"/>
    <property type="match status" value="2"/>
</dbReference>
<dbReference type="InterPro" id="IPR014030">
    <property type="entry name" value="Ketoacyl_synth_N"/>
</dbReference>
<dbReference type="OrthoDB" id="329835at2759"/>
<dbReference type="InterPro" id="IPR045851">
    <property type="entry name" value="AMP-bd_C_sf"/>
</dbReference>
<dbReference type="Pfam" id="PF00550">
    <property type="entry name" value="PP-binding"/>
    <property type="match status" value="1"/>
</dbReference>
<dbReference type="CDD" id="cd05930">
    <property type="entry name" value="A_NRPS"/>
    <property type="match status" value="1"/>
</dbReference>
<dbReference type="SMART" id="SM00823">
    <property type="entry name" value="PKS_PP"/>
    <property type="match status" value="2"/>
</dbReference>
<dbReference type="PANTHER" id="PTHR43775:SF20">
    <property type="entry name" value="HYBRID PKS-NRPS SYNTHETASE APDA"/>
    <property type="match status" value="1"/>
</dbReference>
<dbReference type="InterPro" id="IPR018201">
    <property type="entry name" value="Ketoacyl_synth_AS"/>
</dbReference>
<evidence type="ECO:0000256" key="4">
    <source>
        <dbReference type="ARBA" id="ARBA00022603"/>
    </source>
</evidence>
<keyword evidence="2" id="KW-0597">Phosphoprotein</keyword>
<dbReference type="Gene3D" id="1.10.1200.10">
    <property type="entry name" value="ACP-like"/>
    <property type="match status" value="2"/>
</dbReference>
<dbReference type="PANTHER" id="PTHR43775">
    <property type="entry name" value="FATTY ACID SYNTHASE"/>
    <property type="match status" value="1"/>
</dbReference>
<evidence type="ECO:0000256" key="8">
    <source>
        <dbReference type="ARBA" id="ARBA00023268"/>
    </source>
</evidence>
<dbReference type="InterPro" id="IPR050091">
    <property type="entry name" value="PKS_NRPS_Biosynth_Enz"/>
</dbReference>
<dbReference type="SUPFAM" id="SSF52777">
    <property type="entry name" value="CoA-dependent acyltransferases"/>
    <property type="match status" value="2"/>
</dbReference>
<accession>A0A8K0WXH0</accession>
<evidence type="ECO:0000256" key="2">
    <source>
        <dbReference type="ARBA" id="ARBA00022553"/>
    </source>
</evidence>
<dbReference type="Gene3D" id="3.30.70.3290">
    <property type="match status" value="1"/>
</dbReference>
<dbReference type="GO" id="GO:0009403">
    <property type="term" value="P:toxin biosynthetic process"/>
    <property type="evidence" value="ECO:0007669"/>
    <property type="project" value="UniProtKB-ARBA"/>
</dbReference>
<proteinExistence type="inferred from homology"/>
<dbReference type="InterPro" id="IPR020841">
    <property type="entry name" value="PKS_Beta-ketoAc_synthase_dom"/>
</dbReference>
<dbReference type="Gene3D" id="3.40.50.720">
    <property type="entry name" value="NAD(P)-binding Rossmann-like Domain"/>
    <property type="match status" value="2"/>
</dbReference>
<dbReference type="InterPro" id="IPR000873">
    <property type="entry name" value="AMP-dep_synth/lig_dom"/>
</dbReference>
<dbReference type="InterPro" id="IPR020806">
    <property type="entry name" value="PKS_PP-bd"/>
</dbReference>
<dbReference type="PROSITE" id="PS00455">
    <property type="entry name" value="AMP_BINDING"/>
    <property type="match status" value="1"/>
</dbReference>
<dbReference type="InterPro" id="IPR014043">
    <property type="entry name" value="Acyl_transferase_dom"/>
</dbReference>
<dbReference type="GO" id="GO:0004315">
    <property type="term" value="F:3-oxoacyl-[acyl-carrier-protein] synthase activity"/>
    <property type="evidence" value="ECO:0007669"/>
    <property type="project" value="InterPro"/>
</dbReference>
<dbReference type="PROSITE" id="PS52004">
    <property type="entry name" value="KS3_2"/>
    <property type="match status" value="1"/>
</dbReference>
<dbReference type="InterPro" id="IPR013217">
    <property type="entry name" value="Methyltransf_12"/>
</dbReference>
<keyword evidence="8" id="KW-0511">Multifunctional enzyme</keyword>
<name>A0A8K0WXH0_9HYPO</name>
<dbReference type="Pfam" id="PF08242">
    <property type="entry name" value="Methyltransf_12"/>
    <property type="match status" value="1"/>
</dbReference>
<dbReference type="SUPFAM" id="SSF56801">
    <property type="entry name" value="Acetyl-CoA synthetase-like"/>
    <property type="match status" value="1"/>
</dbReference>
<dbReference type="InterPro" id="IPR029063">
    <property type="entry name" value="SAM-dependent_MTases_sf"/>
</dbReference>
<keyword evidence="3" id="KW-0436">Ligase</keyword>
<feature type="compositionally biased region" description="Polar residues" evidence="11">
    <location>
        <begin position="2388"/>
        <end position="2398"/>
    </location>
</feature>
<evidence type="ECO:0000259" key="14">
    <source>
        <dbReference type="PROSITE" id="PS52019"/>
    </source>
</evidence>
<dbReference type="Pfam" id="PF07993">
    <property type="entry name" value="NAD_binding_4"/>
    <property type="match status" value="1"/>
</dbReference>
<dbReference type="EMBL" id="JAGPNK010000001">
    <property type="protein sequence ID" value="KAH7329713.1"/>
    <property type="molecule type" value="Genomic_DNA"/>
</dbReference>
<dbReference type="InterPro" id="IPR057326">
    <property type="entry name" value="KR_dom"/>
</dbReference>
<feature type="region of interest" description="N-terminal hotdog fold" evidence="10">
    <location>
        <begin position="939"/>
        <end position="1074"/>
    </location>
</feature>
<keyword evidence="6" id="KW-0677">Repeat</keyword>
<dbReference type="Pfam" id="PF00501">
    <property type="entry name" value="AMP-binding"/>
    <property type="match status" value="1"/>
</dbReference>
<dbReference type="Gene3D" id="3.40.47.10">
    <property type="match status" value="1"/>
</dbReference>
<evidence type="ECO:0000256" key="9">
    <source>
        <dbReference type="ARBA" id="ARBA00029443"/>
    </source>
</evidence>
<evidence type="ECO:0000259" key="12">
    <source>
        <dbReference type="PROSITE" id="PS50075"/>
    </source>
</evidence>
<evidence type="ECO:0000256" key="3">
    <source>
        <dbReference type="ARBA" id="ARBA00022598"/>
    </source>
</evidence>
<dbReference type="Gene3D" id="3.40.366.10">
    <property type="entry name" value="Malonyl-Coenzyme A Acyl Carrier Protein, domain 2"/>
    <property type="match status" value="1"/>
</dbReference>
<dbReference type="Pfam" id="PF21089">
    <property type="entry name" value="PKS_DH_N"/>
    <property type="match status" value="1"/>
</dbReference>
<dbReference type="SMART" id="SM00825">
    <property type="entry name" value="PKS_KS"/>
    <property type="match status" value="1"/>
</dbReference>
<dbReference type="Gene3D" id="3.30.559.10">
    <property type="entry name" value="Chloramphenicol acetyltransferase-like domain"/>
    <property type="match status" value="1"/>
</dbReference>
<feature type="domain" description="Carrier" evidence="12">
    <location>
        <begin position="2292"/>
        <end position="2375"/>
    </location>
</feature>
<dbReference type="GO" id="GO:0016874">
    <property type="term" value="F:ligase activity"/>
    <property type="evidence" value="ECO:0007669"/>
    <property type="project" value="UniProtKB-KW"/>
</dbReference>
<dbReference type="Gene3D" id="3.40.50.150">
    <property type="entry name" value="Vaccinia Virus protein VP39"/>
    <property type="match status" value="1"/>
</dbReference>
<dbReference type="SMART" id="SM00826">
    <property type="entry name" value="PKS_DH"/>
    <property type="match status" value="1"/>
</dbReference>
<dbReference type="Gene3D" id="3.30.300.30">
    <property type="match status" value="1"/>
</dbReference>
<dbReference type="InterPro" id="IPR036291">
    <property type="entry name" value="NAD(P)-bd_dom_sf"/>
</dbReference>
<dbReference type="GO" id="GO:0008168">
    <property type="term" value="F:methyltransferase activity"/>
    <property type="evidence" value="ECO:0007669"/>
    <property type="project" value="UniProtKB-KW"/>
</dbReference>
<evidence type="ECO:0000256" key="6">
    <source>
        <dbReference type="ARBA" id="ARBA00022737"/>
    </source>
</evidence>
<dbReference type="Gene3D" id="3.10.129.110">
    <property type="entry name" value="Polyketide synthase dehydratase"/>
    <property type="match status" value="1"/>
</dbReference>
<dbReference type="SUPFAM" id="SSF53335">
    <property type="entry name" value="S-adenosyl-L-methionine-dependent methyltransferases"/>
    <property type="match status" value="1"/>
</dbReference>
<evidence type="ECO:0000256" key="7">
    <source>
        <dbReference type="ARBA" id="ARBA00023002"/>
    </source>
</evidence>
<evidence type="ECO:0000313" key="16">
    <source>
        <dbReference type="Proteomes" id="UP000813444"/>
    </source>
</evidence>
<dbReference type="SUPFAM" id="SSF55048">
    <property type="entry name" value="Probable ACP-binding domain of malonyl-CoA ACP transacylase"/>
    <property type="match status" value="1"/>
</dbReference>
<dbReference type="PROSITE" id="PS52019">
    <property type="entry name" value="PKS_MFAS_DH"/>
    <property type="match status" value="1"/>
</dbReference>
<dbReference type="InterPro" id="IPR032821">
    <property type="entry name" value="PKS_assoc"/>
</dbReference>
<feature type="region of interest" description="C-terminal hotdog fold" evidence="10">
    <location>
        <begin position="1087"/>
        <end position="1233"/>
    </location>
</feature>
<dbReference type="InterPro" id="IPR001242">
    <property type="entry name" value="Condensation_dom"/>
</dbReference>
<keyword evidence="7" id="KW-0560">Oxidoreductase</keyword>
<dbReference type="CDD" id="cd02440">
    <property type="entry name" value="AdoMet_MTases"/>
    <property type="match status" value="1"/>
</dbReference>